<dbReference type="InterPro" id="IPR032819">
    <property type="entry name" value="TruB_C"/>
</dbReference>
<dbReference type="Pfam" id="PF16198">
    <property type="entry name" value="TruB_C_2"/>
    <property type="match status" value="1"/>
</dbReference>
<keyword evidence="3 5" id="KW-0819">tRNA processing</keyword>
<evidence type="ECO:0000256" key="3">
    <source>
        <dbReference type="ARBA" id="ARBA00022694"/>
    </source>
</evidence>
<dbReference type="CDD" id="cd02573">
    <property type="entry name" value="PseudoU_synth_EcTruB"/>
    <property type="match status" value="1"/>
</dbReference>
<dbReference type="SUPFAM" id="SSF55120">
    <property type="entry name" value="Pseudouridine synthase"/>
    <property type="match status" value="1"/>
</dbReference>
<keyword evidence="4 5" id="KW-0413">Isomerase</keyword>
<dbReference type="InterPro" id="IPR014780">
    <property type="entry name" value="tRNA_psdUridine_synth_TruB"/>
</dbReference>
<accession>R4YRD5</accession>
<dbReference type="PATRIC" id="fig|698738.3.peg.3410"/>
<evidence type="ECO:0000313" key="9">
    <source>
        <dbReference type="EMBL" id="CCK77455.1"/>
    </source>
</evidence>
<feature type="active site" description="Nucleophile" evidence="5">
    <location>
        <position position="47"/>
    </location>
</feature>
<dbReference type="HAMAP" id="MF_01080">
    <property type="entry name" value="TruB_bact"/>
    <property type="match status" value="1"/>
</dbReference>
<sequence>MARVKKGRDISGIIVLNKPLGLSSNQVLQKIKWLLGAKKAGHTGALDPMASGVLPLCFGDATKFSQILLESTKGYVTTCKLGEIRSTGDQDGEIISVKPIPDFDAASVETILKNFRGLITQVPPMYSALKHEGRPLYELARKGIELDLKALKQRQVTIHSLLVLDIRQDVGEIDLEVVCSKGTYIRSLVEDIGNELGCGAYVSMLHRNQAGPFSEAQFVDYQTLLDLEDNYPVVAERHAVMDEMLIHSAEAIPDWAKIELTLHEGHKILHGQRVKTSFPLTPQVQLWVNTPDGVVFVGVGDITDNGTLIPKRVFQVDLPSE</sequence>
<gene>
    <name evidence="5 9" type="primary">truB</name>
    <name evidence="9" type="ORF">OLEAN_C32790</name>
</gene>
<feature type="domain" description="tRNA pseudouridylate synthase B C-terminal" evidence="8">
    <location>
        <begin position="186"/>
        <end position="226"/>
    </location>
</feature>
<dbReference type="InterPro" id="IPR015947">
    <property type="entry name" value="PUA-like_sf"/>
</dbReference>
<protein>
    <recommendedName>
        <fullName evidence="5">tRNA pseudouridine synthase B</fullName>
        <ecNumber evidence="5">5.4.99.25</ecNumber>
    </recommendedName>
    <alternativeName>
        <fullName evidence="5">tRNA pseudouridine(55) synthase</fullName>
        <shortName evidence="5">Psi55 synthase</shortName>
    </alternativeName>
    <alternativeName>
        <fullName evidence="5">tRNA pseudouridylate synthase</fullName>
    </alternativeName>
    <alternativeName>
        <fullName evidence="5">tRNA-uridine isomerase</fullName>
    </alternativeName>
</protein>
<evidence type="ECO:0000256" key="1">
    <source>
        <dbReference type="ARBA" id="ARBA00000385"/>
    </source>
</evidence>
<dbReference type="AlphaFoldDB" id="R4YRD5"/>
<dbReference type="GO" id="GO:1990481">
    <property type="term" value="P:mRNA pseudouridine synthesis"/>
    <property type="evidence" value="ECO:0007669"/>
    <property type="project" value="TreeGrafter"/>
</dbReference>
<dbReference type="PANTHER" id="PTHR13767">
    <property type="entry name" value="TRNA-PSEUDOURIDINE SYNTHASE"/>
    <property type="match status" value="1"/>
</dbReference>
<dbReference type="Proteomes" id="UP000032749">
    <property type="component" value="Chromosome"/>
</dbReference>
<proteinExistence type="inferred from homology"/>
<dbReference type="OrthoDB" id="9802309at2"/>
<evidence type="ECO:0000259" key="7">
    <source>
        <dbReference type="Pfam" id="PF09157"/>
    </source>
</evidence>
<dbReference type="EMBL" id="FO203512">
    <property type="protein sequence ID" value="CCK77455.1"/>
    <property type="molecule type" value="Genomic_DNA"/>
</dbReference>
<dbReference type="PANTHER" id="PTHR13767:SF2">
    <property type="entry name" value="PSEUDOURIDYLATE SYNTHASE TRUB1"/>
    <property type="match status" value="1"/>
</dbReference>
<organism evidence="9 10">
    <name type="scientific">Oleispira antarctica RB-8</name>
    <dbReference type="NCBI Taxonomy" id="698738"/>
    <lineage>
        <taxon>Bacteria</taxon>
        <taxon>Pseudomonadati</taxon>
        <taxon>Pseudomonadota</taxon>
        <taxon>Gammaproteobacteria</taxon>
        <taxon>Oceanospirillales</taxon>
        <taxon>Oceanospirillaceae</taxon>
        <taxon>Oleispira</taxon>
    </lineage>
</organism>
<dbReference type="GO" id="GO:0160148">
    <property type="term" value="F:tRNA pseudouridine(55) synthase activity"/>
    <property type="evidence" value="ECO:0007669"/>
    <property type="project" value="UniProtKB-EC"/>
</dbReference>
<dbReference type="SUPFAM" id="SSF88697">
    <property type="entry name" value="PUA domain-like"/>
    <property type="match status" value="1"/>
</dbReference>
<dbReference type="Gene3D" id="2.30.130.10">
    <property type="entry name" value="PUA domain"/>
    <property type="match status" value="1"/>
</dbReference>
<dbReference type="GO" id="GO:0031119">
    <property type="term" value="P:tRNA pseudouridine synthesis"/>
    <property type="evidence" value="ECO:0007669"/>
    <property type="project" value="UniProtKB-UniRule"/>
</dbReference>
<dbReference type="InterPro" id="IPR020103">
    <property type="entry name" value="PsdUridine_synth_cat_dom_sf"/>
</dbReference>
<evidence type="ECO:0000256" key="4">
    <source>
        <dbReference type="ARBA" id="ARBA00023235"/>
    </source>
</evidence>
<dbReference type="GO" id="GO:0003723">
    <property type="term" value="F:RNA binding"/>
    <property type="evidence" value="ECO:0007669"/>
    <property type="project" value="InterPro"/>
</dbReference>
<dbReference type="HOGENOM" id="CLU_032087_0_3_6"/>
<feature type="domain" description="tRNA pseudouridine synthase II TruB subfamily 1 C-terminal" evidence="7">
    <location>
        <begin position="257"/>
        <end position="314"/>
    </location>
</feature>
<dbReference type="InterPro" id="IPR015240">
    <property type="entry name" value="tRNA_sdUridine_synth_fam1_C"/>
</dbReference>
<dbReference type="NCBIfam" id="TIGR00431">
    <property type="entry name" value="TruB"/>
    <property type="match status" value="1"/>
</dbReference>
<dbReference type="Pfam" id="PF01509">
    <property type="entry name" value="TruB_N"/>
    <property type="match status" value="1"/>
</dbReference>
<dbReference type="KEGG" id="oai:OLEAN_C32790"/>
<reference evidence="9 10" key="1">
    <citation type="journal article" date="2013" name="Nat. Commun.">
        <title>Genome sequence and functional genomic analysis of the oil-degrading bacterium Oleispira antarctica.</title>
        <authorList>
            <person name="Kube M."/>
            <person name="Chernikova T.N."/>
            <person name="Al-Ramahi Y."/>
            <person name="Beloqui A."/>
            <person name="Lopez-Cortez N."/>
            <person name="Guazzaroni M.E."/>
            <person name="Heipieper H.J."/>
            <person name="Klages S."/>
            <person name="Kotsyurbenko O.R."/>
            <person name="Langer I."/>
            <person name="Nechitaylo T.Y."/>
            <person name="Lunsdorf H."/>
            <person name="Fernandez M."/>
            <person name="Juarez S."/>
            <person name="Ciordia S."/>
            <person name="Singer A."/>
            <person name="Kagan O."/>
            <person name="Egorova O."/>
            <person name="Petit P.A."/>
            <person name="Stogios P."/>
            <person name="Kim Y."/>
            <person name="Tchigvintsev A."/>
            <person name="Flick R."/>
            <person name="Denaro R."/>
            <person name="Genovese M."/>
            <person name="Albar J.P."/>
            <person name="Reva O.N."/>
            <person name="Martinez-Gomariz M."/>
            <person name="Tran H."/>
            <person name="Ferrer M."/>
            <person name="Savchenko A."/>
            <person name="Yakunin A.F."/>
            <person name="Yakimov M.M."/>
            <person name="Golyshina O.V."/>
            <person name="Reinhardt R."/>
            <person name="Golyshin P.N."/>
        </authorList>
    </citation>
    <scope>NUCLEOTIDE SEQUENCE [LARGE SCALE GENOMIC DNA]</scope>
</reference>
<comment type="function">
    <text evidence="5">Responsible for synthesis of pseudouridine from uracil-55 in the psi GC loop of transfer RNAs.</text>
</comment>
<dbReference type="CDD" id="cd21152">
    <property type="entry name" value="PUA_TruB_bacterial"/>
    <property type="match status" value="1"/>
</dbReference>
<dbReference type="Gene3D" id="3.30.2350.10">
    <property type="entry name" value="Pseudouridine synthase"/>
    <property type="match status" value="1"/>
</dbReference>
<dbReference type="InterPro" id="IPR002501">
    <property type="entry name" value="PsdUridine_synth_N"/>
</dbReference>
<keyword evidence="10" id="KW-1185">Reference proteome</keyword>
<name>R4YRD5_OLEAN</name>
<feature type="domain" description="Pseudouridine synthase II N-terminal" evidence="6">
    <location>
        <begin position="32"/>
        <end position="185"/>
    </location>
</feature>
<dbReference type="Pfam" id="PF09157">
    <property type="entry name" value="TruB-C_2"/>
    <property type="match status" value="1"/>
</dbReference>
<comment type="catalytic activity">
    <reaction evidence="1 5">
        <text>uridine(55) in tRNA = pseudouridine(55) in tRNA</text>
        <dbReference type="Rhea" id="RHEA:42532"/>
        <dbReference type="Rhea" id="RHEA-COMP:10101"/>
        <dbReference type="Rhea" id="RHEA-COMP:10102"/>
        <dbReference type="ChEBI" id="CHEBI:65314"/>
        <dbReference type="ChEBI" id="CHEBI:65315"/>
        <dbReference type="EC" id="5.4.99.25"/>
    </reaction>
</comment>
<evidence type="ECO:0000313" key="10">
    <source>
        <dbReference type="Proteomes" id="UP000032749"/>
    </source>
</evidence>
<dbReference type="STRING" id="698738.OLEAN_C32790"/>
<evidence type="ECO:0000259" key="6">
    <source>
        <dbReference type="Pfam" id="PF01509"/>
    </source>
</evidence>
<evidence type="ECO:0000256" key="2">
    <source>
        <dbReference type="ARBA" id="ARBA00005642"/>
    </source>
</evidence>
<comment type="similarity">
    <text evidence="2 5">Belongs to the pseudouridine synthase TruB family. Type 1 subfamily.</text>
</comment>
<evidence type="ECO:0000259" key="8">
    <source>
        <dbReference type="Pfam" id="PF16198"/>
    </source>
</evidence>
<dbReference type="InterPro" id="IPR036974">
    <property type="entry name" value="PUA_sf"/>
</dbReference>
<evidence type="ECO:0000256" key="5">
    <source>
        <dbReference type="HAMAP-Rule" id="MF_01080"/>
    </source>
</evidence>
<dbReference type="EC" id="5.4.99.25" evidence="5"/>